<proteinExistence type="predicted"/>
<dbReference type="HOGENOM" id="CLU_3394589_0_0_4"/>
<protein>
    <submittedName>
        <fullName evidence="1">Cold shock family protein</fullName>
    </submittedName>
</protein>
<dbReference type="AlphaFoldDB" id="F0Q140"/>
<keyword evidence="2" id="KW-1185">Reference proteome</keyword>
<sequence>MSVRFEGAIHAWNDERDFGFIQPTQGGPRPA</sequence>
<name>F0Q140_PARA1</name>
<dbReference type="Proteomes" id="UP000002482">
    <property type="component" value="Chromosome"/>
</dbReference>
<evidence type="ECO:0000313" key="1">
    <source>
        <dbReference type="EMBL" id="ADX44045.1"/>
    </source>
</evidence>
<accession>F0Q140</accession>
<dbReference type="EMBL" id="CP002521">
    <property type="protein sequence ID" value="ADX44045.1"/>
    <property type="molecule type" value="Genomic_DNA"/>
</dbReference>
<dbReference type="KEGG" id="aaa:Acav_0119"/>
<gene>
    <name evidence="1" type="ordered locus">Acav_0119</name>
</gene>
<organism evidence="1 2">
    <name type="scientific">Paracidovorax avenae (strain ATCC 19860 / DSM 7227 / CCUG 15838 / JCM 20985 / LMG 2117 / NCPPB 1011)</name>
    <name type="common">Acidovorax avenae</name>
    <dbReference type="NCBI Taxonomy" id="643561"/>
    <lineage>
        <taxon>Bacteria</taxon>
        <taxon>Pseudomonadati</taxon>
        <taxon>Pseudomonadota</taxon>
        <taxon>Betaproteobacteria</taxon>
        <taxon>Burkholderiales</taxon>
        <taxon>Comamonadaceae</taxon>
        <taxon>Paracidovorax</taxon>
    </lineage>
</organism>
<reference evidence="1" key="1">
    <citation type="submission" date="2011-02" db="EMBL/GenBank/DDBJ databases">
        <title>Complete sequence of Acidovorax avenae subsp. avenae ATCC 19860.</title>
        <authorList>
            <consortium name="US DOE Joint Genome Institute"/>
            <person name="Lucas S."/>
            <person name="Copeland A."/>
            <person name="Lapidus A."/>
            <person name="Cheng J.-F."/>
            <person name="Goodwin L."/>
            <person name="Pitluck S."/>
            <person name="Chertkov O."/>
            <person name="Held B."/>
            <person name="Detter J.C."/>
            <person name="Han C."/>
            <person name="Tapia R."/>
            <person name="Land M."/>
            <person name="Hauser L."/>
            <person name="Kyrpides N."/>
            <person name="Ivanova N."/>
            <person name="Ovchinnikova G."/>
            <person name="Pagani I."/>
            <person name="Gordon S."/>
            <person name="Woyke T."/>
        </authorList>
    </citation>
    <scope>NUCLEOTIDE SEQUENCE</scope>
    <source>
        <strain evidence="1">ATCC 19860</strain>
    </source>
</reference>
<evidence type="ECO:0000313" key="2">
    <source>
        <dbReference type="Proteomes" id="UP000002482"/>
    </source>
</evidence>